<dbReference type="Proteomes" id="UP000809829">
    <property type="component" value="Unassembled WGS sequence"/>
</dbReference>
<evidence type="ECO:0000259" key="1">
    <source>
        <dbReference type="Pfam" id="PF01965"/>
    </source>
</evidence>
<dbReference type="EMBL" id="JAFBFC010000004">
    <property type="protein sequence ID" value="MBM7703676.1"/>
    <property type="molecule type" value="Genomic_DNA"/>
</dbReference>
<dbReference type="InterPro" id="IPR050325">
    <property type="entry name" value="Prot/Nucl_acid_deglycase"/>
</dbReference>
<dbReference type="InterPro" id="IPR029062">
    <property type="entry name" value="Class_I_gatase-like"/>
</dbReference>
<evidence type="ECO:0000313" key="3">
    <source>
        <dbReference type="Proteomes" id="UP000809829"/>
    </source>
</evidence>
<dbReference type="PANTHER" id="PTHR48094:SF12">
    <property type="entry name" value="PARKINSON DISEASE PROTEIN 7 HOMOLOG"/>
    <property type="match status" value="1"/>
</dbReference>
<dbReference type="Pfam" id="PF01965">
    <property type="entry name" value="DJ-1_PfpI"/>
    <property type="match status" value="1"/>
</dbReference>
<proteinExistence type="predicted"/>
<dbReference type="SUPFAM" id="SSF52317">
    <property type="entry name" value="Class I glutamine amidotransferase-like"/>
    <property type="match status" value="1"/>
</dbReference>
<feature type="domain" description="DJ-1/PfpI" evidence="1">
    <location>
        <begin position="6"/>
        <end position="163"/>
    </location>
</feature>
<name>A0ABS2QW12_9BACI</name>
<dbReference type="PANTHER" id="PTHR48094">
    <property type="entry name" value="PROTEIN/NUCLEIC ACID DEGLYCASE DJ-1-RELATED"/>
    <property type="match status" value="1"/>
</dbReference>
<sequence length="178" mass="19995">MNATGVFLYPRFSEYEISVLLSVLQQSKKTIITIGLDDSKLRGEAGLTCVPDTTIANINLENIDSLVLPGVDDFAHLVHCEALYTFLQKTSKYNLTYGAISSAPYFLAKSGLLNEYQYTTGLTKEQRAFLNVFNEHNYQSKPVVQDQKIITARGSAFIDFALLFGKALNLSFNEKWYK</sequence>
<protein>
    <submittedName>
        <fullName evidence="2">Transcriptional regulator GlxA family with amidase domain</fullName>
    </submittedName>
</protein>
<accession>A0ABS2QW12</accession>
<gene>
    <name evidence="2" type="ORF">JOC83_002525</name>
</gene>
<reference evidence="2 3" key="1">
    <citation type="submission" date="2021-01" db="EMBL/GenBank/DDBJ databases">
        <title>Genomic Encyclopedia of Type Strains, Phase IV (KMG-IV): sequencing the most valuable type-strain genomes for metagenomic binning, comparative biology and taxonomic classification.</title>
        <authorList>
            <person name="Goeker M."/>
        </authorList>
    </citation>
    <scope>NUCLEOTIDE SEQUENCE [LARGE SCALE GENOMIC DNA]</scope>
    <source>
        <strain evidence="2 3">DSM 104297</strain>
    </source>
</reference>
<organism evidence="2 3">
    <name type="scientific">Priestia iocasae</name>
    <dbReference type="NCBI Taxonomy" id="2291674"/>
    <lineage>
        <taxon>Bacteria</taxon>
        <taxon>Bacillati</taxon>
        <taxon>Bacillota</taxon>
        <taxon>Bacilli</taxon>
        <taxon>Bacillales</taxon>
        <taxon>Bacillaceae</taxon>
        <taxon>Priestia</taxon>
    </lineage>
</organism>
<keyword evidence="3" id="KW-1185">Reference proteome</keyword>
<dbReference type="InterPro" id="IPR002818">
    <property type="entry name" value="DJ-1/PfpI"/>
</dbReference>
<dbReference type="RefSeq" id="WP_205187630.1">
    <property type="nucleotide sequence ID" value="NZ_JAFBFC010000004.1"/>
</dbReference>
<comment type="caution">
    <text evidence="2">The sequence shown here is derived from an EMBL/GenBank/DDBJ whole genome shotgun (WGS) entry which is preliminary data.</text>
</comment>
<dbReference type="Gene3D" id="3.40.50.880">
    <property type="match status" value="1"/>
</dbReference>
<evidence type="ECO:0000313" key="2">
    <source>
        <dbReference type="EMBL" id="MBM7703676.1"/>
    </source>
</evidence>